<dbReference type="Proteomes" id="UP001055437">
    <property type="component" value="Chromosome"/>
</dbReference>
<dbReference type="EMBL" id="CP099799">
    <property type="protein sequence ID" value="USS00717.1"/>
    <property type="molecule type" value="Genomic_DNA"/>
</dbReference>
<evidence type="ECO:0000313" key="2">
    <source>
        <dbReference type="EMBL" id="USS00717.1"/>
    </source>
</evidence>
<accession>A0ABY5AZ41</accession>
<name>A0ABY5AZ41_CLOSE</name>
<evidence type="ECO:0000256" key="1">
    <source>
        <dbReference type="SAM" id="Phobius"/>
    </source>
</evidence>
<sequence length="58" mass="7058">MDYNKYKYVGLLGLFSLIGLRAFWSHEYMYLLAMINLVWFTFFYENSLVYKKTLKVSK</sequence>
<feature type="transmembrane region" description="Helical" evidence="1">
    <location>
        <begin position="7"/>
        <end position="24"/>
    </location>
</feature>
<keyword evidence="1" id="KW-0812">Transmembrane</keyword>
<reference evidence="2" key="1">
    <citation type="submission" date="2022-06" db="EMBL/GenBank/DDBJ databases">
        <authorList>
            <person name="Holder M.E."/>
            <person name="Ajami N.J."/>
            <person name="Petrosino J.F."/>
        </authorList>
    </citation>
    <scope>NUCLEOTIDE SEQUENCE</scope>
    <source>
        <strain evidence="2">RMA 8861</strain>
    </source>
</reference>
<evidence type="ECO:0000313" key="3">
    <source>
        <dbReference type="Proteomes" id="UP001055437"/>
    </source>
</evidence>
<keyword evidence="1" id="KW-1133">Transmembrane helix</keyword>
<protein>
    <submittedName>
        <fullName evidence="2">DUF3796 domain-containing protein</fullName>
    </submittedName>
</protein>
<dbReference type="RefSeq" id="WP_120140713.1">
    <property type="nucleotide sequence ID" value="NZ_CABMIZ010000027.1"/>
</dbReference>
<gene>
    <name evidence="2" type="ORF">NH397_14745</name>
</gene>
<dbReference type="GeneID" id="303560308"/>
<keyword evidence="3" id="KW-1185">Reference proteome</keyword>
<keyword evidence="1" id="KW-0472">Membrane</keyword>
<feature type="transmembrane region" description="Helical" evidence="1">
    <location>
        <begin position="30"/>
        <end position="50"/>
    </location>
</feature>
<organism evidence="2 3">
    <name type="scientific">Clostridium septicum</name>
    <dbReference type="NCBI Taxonomy" id="1504"/>
    <lineage>
        <taxon>Bacteria</taxon>
        <taxon>Bacillati</taxon>
        <taxon>Bacillota</taxon>
        <taxon>Clostridia</taxon>
        <taxon>Eubacteriales</taxon>
        <taxon>Clostridiaceae</taxon>
        <taxon>Clostridium</taxon>
    </lineage>
</organism>
<proteinExistence type="predicted"/>